<protein>
    <submittedName>
        <fullName evidence="2">Uncharacterized protein</fullName>
    </submittedName>
</protein>
<feature type="transmembrane region" description="Helical" evidence="1">
    <location>
        <begin position="69"/>
        <end position="89"/>
    </location>
</feature>
<feature type="transmembrane region" description="Helical" evidence="1">
    <location>
        <begin position="12"/>
        <end position="31"/>
    </location>
</feature>
<name>A0A291DFH6_9MICC</name>
<reference evidence="3" key="1">
    <citation type="submission" date="2017-09" db="EMBL/GenBank/DDBJ databases">
        <title>FDA dAtabase for Regulatory Grade micrObial Sequences (FDA-ARGOS): Supporting development and validation of Infectious Disease Dx tests.</title>
        <authorList>
            <person name="Minogue T."/>
            <person name="Wolcott M."/>
            <person name="Wasieloski L."/>
            <person name="Aguilar W."/>
            <person name="Moore D."/>
            <person name="Tallon L."/>
            <person name="Sadzewicz L."/>
            <person name="Ott S."/>
            <person name="Zhao X."/>
            <person name="Nagaraj S."/>
            <person name="Vavikolanu K."/>
            <person name="Aluvathingal J."/>
            <person name="Nadendla S."/>
            <person name="Sichtig H."/>
        </authorList>
    </citation>
    <scope>NUCLEOTIDE SEQUENCE [LARGE SCALE GENOMIC DNA]</scope>
    <source>
        <strain evidence="3">FDAARGOS_369</strain>
    </source>
</reference>
<keyword evidence="1" id="KW-0472">Membrane</keyword>
<dbReference type="RefSeq" id="WP_049326762.1">
    <property type="nucleotide sequence ID" value="NZ_CAUSUK010000003.1"/>
</dbReference>
<sequence>MKWFIYSISSLATAAVATVAVVIGSTIYTLFSLNENVSKGEAFFGAVLLESGALPGGGARMQMSMVNPAPVVVTLILLTIFIFAVIVAYKRLSAYRAQLIAEKS</sequence>
<dbReference type="AlphaFoldDB" id="A0A291DFH6"/>
<evidence type="ECO:0000256" key="1">
    <source>
        <dbReference type="SAM" id="Phobius"/>
    </source>
</evidence>
<keyword evidence="1" id="KW-0812">Transmembrane</keyword>
<dbReference type="Proteomes" id="UP000218628">
    <property type="component" value="Chromosome"/>
</dbReference>
<dbReference type="EMBL" id="CP023510">
    <property type="protein sequence ID" value="ATF63256.1"/>
    <property type="molecule type" value="Genomic_DNA"/>
</dbReference>
<evidence type="ECO:0000313" key="3">
    <source>
        <dbReference type="Proteomes" id="UP000218628"/>
    </source>
</evidence>
<keyword evidence="1" id="KW-1133">Transmembrane helix</keyword>
<accession>A0A291DFH6</accession>
<evidence type="ECO:0000313" key="2">
    <source>
        <dbReference type="EMBL" id="ATF63256.1"/>
    </source>
</evidence>
<organism evidence="2 3">
    <name type="scientific">Rothia mucilaginosa</name>
    <dbReference type="NCBI Taxonomy" id="43675"/>
    <lineage>
        <taxon>Bacteria</taxon>
        <taxon>Bacillati</taxon>
        <taxon>Actinomycetota</taxon>
        <taxon>Actinomycetes</taxon>
        <taxon>Micrococcales</taxon>
        <taxon>Micrococcaceae</taxon>
        <taxon>Rothia</taxon>
    </lineage>
</organism>
<proteinExistence type="predicted"/>
<gene>
    <name evidence="2" type="ORF">CO690_06020</name>
</gene>